<dbReference type="PROSITE" id="PS50206">
    <property type="entry name" value="RHODANESE_3"/>
    <property type="match status" value="4"/>
</dbReference>
<dbReference type="SMART" id="SM00450">
    <property type="entry name" value="RHOD"/>
    <property type="match status" value="4"/>
</dbReference>
<evidence type="ECO:0000259" key="1">
    <source>
        <dbReference type="PROSITE" id="PS50206"/>
    </source>
</evidence>
<dbReference type="Gene3D" id="3.40.250.10">
    <property type="entry name" value="Rhodanese-like domain"/>
    <property type="match status" value="4"/>
</dbReference>
<proteinExistence type="predicted"/>
<dbReference type="AlphaFoldDB" id="A0A2A2EYM5"/>
<accession>A0A2A2EYM5</accession>
<dbReference type="RefSeq" id="WP_095620621.1">
    <property type="nucleotide sequence ID" value="NZ_NSKB01000003.1"/>
</dbReference>
<dbReference type="InterPro" id="IPR001763">
    <property type="entry name" value="Rhodanese-like_dom"/>
</dbReference>
<dbReference type="EMBL" id="NSKB01000003">
    <property type="protein sequence ID" value="PAU77457.1"/>
    <property type="molecule type" value="Genomic_DNA"/>
</dbReference>
<sequence>MLAVTPQALKQCLATVGKEIALLDIREFGEYGMGHPFHAVNLPLSRLEIGIWRLVPRLSTPIVVIDEKDEGRARHAIQCLMHLGYCDVSWLEGGIVAWREAGHGVFSGVNVVSKAFGELVHERYHTPSIHAVTLADWQQRGRSVYVIDGRPIDEYRKMNIPNSTCCPNGELVKRLPSILDGDTATPVVINCAGRTRSIIGAQTLRWLGIENPVYALENGTQGWRLAGFELEHGSERNLPPQIRNESSFGVSARQLAEANGARAIEARTARSWLDDSHRTTYLFDVRSAEEYWKASAVGAIHAPGGQLIQATDQWVGVYRSRIVLIDDDECRAPVVAAWLALMGIEVAWLKGGKSEWTELASSYPPMQPFSAPSPPAITDIETALDPRTLTLDVRSAMEFRNGHLPGSRWINRALLECQLVDVDITHPVVLVGDAGRAACLAPDLTAKGFKKIGWLRDDIVSWKKSGVRLESSPDDPSDASCIDYLFFVHDRHDGNLEASRRYLAWELGLLAQLDADERASFLI</sequence>
<dbReference type="PANTHER" id="PTHR43031">
    <property type="entry name" value="FAD-DEPENDENT OXIDOREDUCTASE"/>
    <property type="match status" value="1"/>
</dbReference>
<organism evidence="2 3">
    <name type="scientific">Halomonas salipaludis</name>
    <dbReference type="NCBI Taxonomy" id="2032625"/>
    <lineage>
        <taxon>Bacteria</taxon>
        <taxon>Pseudomonadati</taxon>
        <taxon>Pseudomonadota</taxon>
        <taxon>Gammaproteobacteria</taxon>
        <taxon>Oceanospirillales</taxon>
        <taxon>Halomonadaceae</taxon>
        <taxon>Halomonas</taxon>
    </lineage>
</organism>
<dbReference type="OrthoDB" id="9805807at2"/>
<dbReference type="GO" id="GO:0016740">
    <property type="term" value="F:transferase activity"/>
    <property type="evidence" value="ECO:0007669"/>
    <property type="project" value="UniProtKB-KW"/>
</dbReference>
<evidence type="ECO:0000313" key="2">
    <source>
        <dbReference type="EMBL" id="PAU77457.1"/>
    </source>
</evidence>
<evidence type="ECO:0000313" key="3">
    <source>
        <dbReference type="Proteomes" id="UP000217771"/>
    </source>
</evidence>
<dbReference type="PANTHER" id="PTHR43031:SF1">
    <property type="entry name" value="PYRIDINE NUCLEOTIDE-DISULPHIDE OXIDOREDUCTASE"/>
    <property type="match status" value="1"/>
</dbReference>
<reference evidence="2 3" key="1">
    <citation type="submission" date="2017-08" db="EMBL/GenBank/DDBJ databases">
        <title>Halomonas alkalisoli sp. nov., isolated from saline alkaline soil.</title>
        <authorList>
            <person name="Wang D."/>
            <person name="Zhang G."/>
        </authorList>
    </citation>
    <scope>NUCLEOTIDE SEQUENCE [LARGE SCALE GENOMIC DNA]</scope>
    <source>
        <strain evidence="2 3">WRN001</strain>
    </source>
</reference>
<feature type="domain" description="Rhodanese" evidence="1">
    <location>
        <begin position="16"/>
        <end position="107"/>
    </location>
</feature>
<feature type="domain" description="Rhodanese" evidence="1">
    <location>
        <begin position="140"/>
        <end position="232"/>
    </location>
</feature>
<dbReference type="InterPro" id="IPR050229">
    <property type="entry name" value="GlpE_sulfurtransferase"/>
</dbReference>
<gene>
    <name evidence="2" type="ORF">CK498_09515</name>
</gene>
<comment type="caution">
    <text evidence="2">The sequence shown here is derived from an EMBL/GenBank/DDBJ whole genome shotgun (WGS) entry which is preliminary data.</text>
</comment>
<dbReference type="SUPFAM" id="SSF52821">
    <property type="entry name" value="Rhodanese/Cell cycle control phosphatase"/>
    <property type="match status" value="4"/>
</dbReference>
<dbReference type="Pfam" id="PF00581">
    <property type="entry name" value="Rhodanese"/>
    <property type="match status" value="4"/>
</dbReference>
<feature type="domain" description="Rhodanese" evidence="1">
    <location>
        <begin position="384"/>
        <end position="471"/>
    </location>
</feature>
<keyword evidence="3" id="KW-1185">Reference proteome</keyword>
<keyword evidence="2" id="KW-0808">Transferase</keyword>
<name>A0A2A2EYM5_9GAMM</name>
<dbReference type="InterPro" id="IPR036873">
    <property type="entry name" value="Rhodanese-like_dom_sf"/>
</dbReference>
<protein>
    <submittedName>
        <fullName evidence="2">Sulfurtransferase</fullName>
    </submittedName>
</protein>
<feature type="domain" description="Rhodanese" evidence="1">
    <location>
        <begin position="276"/>
        <end position="358"/>
    </location>
</feature>
<dbReference type="Proteomes" id="UP000217771">
    <property type="component" value="Unassembled WGS sequence"/>
</dbReference>